<dbReference type="AlphaFoldDB" id="A0A418AP27"/>
<dbReference type="EMBL" id="QUSY01000930">
    <property type="protein sequence ID" value="RHY26701.1"/>
    <property type="molecule type" value="Genomic_DNA"/>
</dbReference>
<dbReference type="VEuPathDB" id="FungiDB:H310_03219"/>
<organism evidence="1 2">
    <name type="scientific">Aphanomyces invadans</name>
    <dbReference type="NCBI Taxonomy" id="157072"/>
    <lineage>
        <taxon>Eukaryota</taxon>
        <taxon>Sar</taxon>
        <taxon>Stramenopiles</taxon>
        <taxon>Oomycota</taxon>
        <taxon>Saprolegniomycetes</taxon>
        <taxon>Saprolegniales</taxon>
        <taxon>Verrucalvaceae</taxon>
        <taxon>Aphanomyces</taxon>
    </lineage>
</organism>
<gene>
    <name evidence="1" type="ORF">DYB32_007361</name>
</gene>
<dbReference type="PANTHER" id="PTHR38899">
    <property type="entry name" value="DOMAIN OOKINETE PROTEIN, PUTATIVE-RELATED"/>
    <property type="match status" value="1"/>
</dbReference>
<evidence type="ECO:0000313" key="2">
    <source>
        <dbReference type="Proteomes" id="UP000285060"/>
    </source>
</evidence>
<keyword evidence="2" id="KW-1185">Reference proteome</keyword>
<name>A0A418AP27_9STRA</name>
<reference evidence="1 2" key="1">
    <citation type="submission" date="2018-08" db="EMBL/GenBank/DDBJ databases">
        <title>Aphanomyces genome sequencing and annotation.</title>
        <authorList>
            <person name="Minardi D."/>
            <person name="Oidtmann B."/>
            <person name="Van Der Giezen M."/>
            <person name="Studholme D.J."/>
        </authorList>
    </citation>
    <scope>NUCLEOTIDE SEQUENCE [LARGE SCALE GENOMIC DNA]</scope>
    <source>
        <strain evidence="1 2">NJM0002</strain>
    </source>
</reference>
<dbReference type="PANTHER" id="PTHR38899:SF2">
    <property type="entry name" value="FCP1 HOMOLOGY DOMAIN-CONTAINING PROTEIN"/>
    <property type="match status" value="1"/>
</dbReference>
<sequence>MQIHLANPITAAQWQKRLAGHLCADKQRPFLVWTSASHETRMAPNGFPADNVFAPDAPVLDDLTNDTVIFLDWDDTLLASTWVGKLGLRPKYVNEKPIIPDDVKSQLEELEDCVVELLESAVKYGRVVIITAAETGWVELSASLFMPRCLPIISEHIKVVSARSTYEDLYPGSPKKWKIEAFQHEVYYCDSVADNSSPPKHIISIGDGPTEREALINLKMSSSGRSPFHAKSLKLITYPNAIELKMEVRLLLDNLHTLCTHEEDMDLQISKEAIAAQSA</sequence>
<dbReference type="Proteomes" id="UP000285060">
    <property type="component" value="Unassembled WGS sequence"/>
</dbReference>
<comment type="caution">
    <text evidence="1">The sequence shown here is derived from an EMBL/GenBank/DDBJ whole genome shotgun (WGS) entry which is preliminary data.</text>
</comment>
<proteinExistence type="predicted"/>
<evidence type="ECO:0000313" key="1">
    <source>
        <dbReference type="EMBL" id="RHY26701.1"/>
    </source>
</evidence>
<protein>
    <submittedName>
        <fullName evidence="1">Uncharacterized protein</fullName>
    </submittedName>
</protein>
<accession>A0A418AP27</accession>